<dbReference type="EMBL" id="JXBL01000001">
    <property type="protein sequence ID" value="KIE42502.1"/>
    <property type="molecule type" value="Genomic_DNA"/>
</dbReference>
<organism evidence="1 2">
    <name type="scientific">Geobacter soli</name>
    <dbReference type="NCBI Taxonomy" id="1510391"/>
    <lineage>
        <taxon>Bacteria</taxon>
        <taxon>Pseudomonadati</taxon>
        <taxon>Thermodesulfobacteriota</taxon>
        <taxon>Desulfuromonadia</taxon>
        <taxon>Geobacterales</taxon>
        <taxon>Geobacteraceae</taxon>
        <taxon>Geobacter</taxon>
    </lineage>
</organism>
<dbReference type="Proteomes" id="UP000031433">
    <property type="component" value="Unassembled WGS sequence"/>
</dbReference>
<evidence type="ECO:0000313" key="2">
    <source>
        <dbReference type="Proteomes" id="UP000031433"/>
    </source>
</evidence>
<comment type="caution">
    <text evidence="1">The sequence shown here is derived from an EMBL/GenBank/DDBJ whole genome shotgun (WGS) entry which is preliminary data.</text>
</comment>
<dbReference type="AlphaFoldDB" id="A0A0C1QPI3"/>
<dbReference type="SUPFAM" id="SSF53756">
    <property type="entry name" value="UDP-Glycosyltransferase/glycogen phosphorylase"/>
    <property type="match status" value="1"/>
</dbReference>
<reference evidence="1 2" key="1">
    <citation type="submission" date="2015-01" db="EMBL/GenBank/DDBJ databases">
        <title>Genome sequence of the anaerobic bacterium Geobacter soli GSS01, a dissimilatory Fe(III) reducer from soil.</title>
        <authorList>
            <person name="Yang G."/>
            <person name="Zhou S."/>
        </authorList>
    </citation>
    <scope>NUCLEOTIDE SEQUENCE [LARGE SCALE GENOMIC DNA]</scope>
    <source>
        <strain evidence="1 2">GSS01</strain>
    </source>
</reference>
<accession>A0A0C1QPI3</accession>
<gene>
    <name evidence="1" type="ORF">SE37_07610</name>
</gene>
<dbReference type="RefSeq" id="WP_039645126.1">
    <property type="nucleotide sequence ID" value="NZ_JXBL01000001.1"/>
</dbReference>
<protein>
    <submittedName>
        <fullName evidence="1">Uncharacterized protein</fullName>
    </submittedName>
</protein>
<evidence type="ECO:0000313" key="1">
    <source>
        <dbReference type="EMBL" id="KIE42502.1"/>
    </source>
</evidence>
<keyword evidence="2" id="KW-1185">Reference proteome</keyword>
<name>A0A0C1QPI3_9BACT</name>
<proteinExistence type="predicted"/>
<sequence>MKVRIVCYEDVNGWILGKFALKLREELLLLSLDAEIVCTPDPAADINHHIIYIDFDGKRTTRDTVMVTHIDADWKFRKLKQQTEQGAVGICMSSDTMRKLVSAGISKERLCYVNPAHDGIIAPRPFTIGITTRIYPDGRKREFLLTHLAGRLDPGDFAFRIMGEGWEDVVEELTRRGFSVQYSALFDRDAYQRMIPALDYYLYLGCDEGSMGFVDALAAGVPTIATPQGFHVDAAGGLVHPFETEDDLYSVFTRIAAQRHLLTDSVARWTWQDYARKHAEIWHYLLTGELPQEFLYTDGVASLVDGRNPACSVTERLSSRLGFVAGSIRALKASLRTRPPGTR</sequence>